<accession>A0A1A8XUG2</accession>
<dbReference type="STRING" id="1860102.ACCAA_560056"/>
<evidence type="ECO:0000256" key="1">
    <source>
        <dbReference type="SAM" id="MobiDB-lite"/>
    </source>
</evidence>
<evidence type="ECO:0000313" key="2">
    <source>
        <dbReference type="EMBL" id="SBT08371.1"/>
    </source>
</evidence>
<name>A0A1A8XUG2_9PROT</name>
<reference evidence="2 3" key="1">
    <citation type="submission" date="2016-06" db="EMBL/GenBank/DDBJ databases">
        <authorList>
            <person name="Kjaerup R.B."/>
            <person name="Dalgaard T.S."/>
            <person name="Juul-Madsen H.R."/>
        </authorList>
    </citation>
    <scope>NUCLEOTIDE SEQUENCE [LARGE SCALE GENOMIC DNA]</scope>
    <source>
        <strain evidence="2">3</strain>
    </source>
</reference>
<dbReference type="InterPro" id="IPR011049">
    <property type="entry name" value="Serralysin-like_metalloprot_C"/>
</dbReference>
<dbReference type="EMBL" id="FLQX01000134">
    <property type="protein sequence ID" value="SBT08371.1"/>
    <property type="molecule type" value="Genomic_DNA"/>
</dbReference>
<dbReference type="GO" id="GO:0005509">
    <property type="term" value="F:calcium ion binding"/>
    <property type="evidence" value="ECO:0007669"/>
    <property type="project" value="InterPro"/>
</dbReference>
<feature type="region of interest" description="Disordered" evidence="1">
    <location>
        <begin position="2642"/>
        <end position="2667"/>
    </location>
</feature>
<proteinExistence type="predicted"/>
<sequence length="3424" mass="346834">MATIAGSSANDFMIPTVNNGDYRGLQGDDTYIITSLIPANAVVTITDTEGANKIQLADGLIVASSIFTANAVQLTLSNGAVVQILNASAYTFDIGANASTGDVATAPNLTYAQFAAELGVPTLPTGSGTATGTPNFVVPTEGHVTDLFTLKEALVDVAHPASTHSVLYWGYDPHPHNETSGVDNQGGGNTNNLTNEGPEDGGVPASEMLDFLSGVAGTDLTAILDALQEGSDSGATIKITDSKIEVINASGGIAASAEVVLSEQYFKMLHDALFDAEGNSRLFMKEVTYPAGTYKELQPIVLTTASNNGGTVETGVVTGSGNDLIVAGRLELLQGAYIDGGGGYNTLQVDAKGTYAQPKLLKNIQEIQVQNLPNVYTVTGNSSLLVDGYLGNSAYPHLGDLTDSGSGALYNSVLDLSRATDIHKLVVTEGWDTGVNLGSLTVVGIRNGADLRLEGGFSKPVNLHYGQGLTGTLNVELALGDVTADINLLNNASVLNIDSQGIENQMHSFFAGGSISRMNVTGAGIFAVDENLADSFNAGRPVIIDASANTGGLDVTLMDGTGNPSGGSDHGFYNVTVRGTQADDEITVTNIATATHNGKVVITAGNGDNTVVTDGSDIVSITSGTGDDYISSTSSVKVTIDAGDGANVVNTNSSKIVNITTGAGNDTITATNGNSVTIAAGDGNNAINADQSVSSSYFGTATVSITTGAGNDTISAVRANAVTIDAGAGTNTITVSAYEINISTGDGTDKVYLSGMDTEFDFGDENNPPNPADGSNNTHYVDDDHFVDTYAPGALLKVALGAGSNTIYLGRDITDLDTNPDVDLQLGITALEGSAITGTGINLFVENNSDLTEADLSGATITAVVLKQELRITADQFHTIGASPFSVLRDEEGATEDLYIVVSHDATLSSLVDLSQLNTNVRLHFELHNDAELTLTAAELQKYVSWHGIDSSDGLNGKVRILDAGLNFDPFDNGDAYKVTDGGSLTGTFLTSEDVTIIRTVNGYERPKPSSSTDTLTIDSDVTPVVSAAIVSEVATLKIIGGADITFDHAVDLGRDAIDATHPALADGRAPDWAAPETDAYTIDFTGLTGDLNALVLANFQDVKQVKGNVIAGRDVRIDVELTNGSTVGSPGNANGLKSTGVQTYVVTAIGDDSVGEDAAASSATFYVCDLTKGLTTLGLRGNYNDTINFLQVNWGTNFLLEGGGTAKADGNPSYSNIGNLHAEYFWSGVGPQASATVNLVNLDTGTLRPLNVASIDIDNADILAVTVAGASDLVVQTVGGNSVNNLIFTAAGKVTVRGDLLNVDVATGLQTLDASAVAGIFTLQLSNPTTTDLSKTVVTGLEKVVFDANNAALTLTVDQALAVGAANVTTSSGVTGSTLNFENLGNQAIDMTAFGAKNIGTVSIADDVGLVTLDSATVLGNALNNADSLLIKASLNDTTVEMTVVQFNQLAGPGTVTSINGTDSSTGLPFKANLVVTGLAAGTKLDFGSVDQSTTDGTPNSNVAVVVIAADVVASSAMEIKNGIVTLEVTGNVDLTKATLANIAAIDFVKLAAGSVLTMTAAQVADIGFIDANADGIADNWSGLAGAKLNITGIENGFSLDLTTLEKAGIDIGTLTLADSNGVIELGAAANLANADSIVTPTKDLNDPVDGVEPTTLKLSAAQFNELAGTGTITGDGKVSITGLANNKDANGDIVIDTKDVALIDVSGITAPKGTVTLGANSVTLDPTSSLAGFEIKLGNGQMIRFSTEAQASGTKITEVTPGSDVTAVAWLFSSVGAPINTSLYNGSINHLYILNTLVNGQVEESLWTTLAGSIVVEKFSEALIPDVLTGFNRVNTFEALTSVSAGVNYDNQATLEATTTVTMNLEGNVTIGNVTVGDTNGTDIFQSLTINSYEDRSSLDARGLSNNNYVFQPNKIGNIGLNAGSADNLVNVTVNTYADADNILHAGDPVSGSTTSDGGFYDVVNVNAGVAERDGLAVELGTLTFAATATVANPTTPATLTLTGANNITIAGVNITDAEVNILDINAADFSGALVIGGIVPTGGSASSNALGNFDQIYVVDGYTAPPAAFGVVGNNLLVVAGGSNDFTQATSFDVDKVHFTANSTLTLTAAQVAAIGTADGPDAGTAADQWSALAALNVTLNITELDGSSSAMLLDQVAAAGINIGTVTIKDTNGVVTIDPATTMGGADSIIVPAGTTLDLTAAQFDQLDGTGTITGLTATGEAKGAVNITDLRNTLDSNDLDTVADDYTFLDVTGITATQGTITLATTGLGANDVSVGNIAANVHSILGQFSITLDDINTNPAIDNELTGQIIRFSTAAQAERAIIVTGADNDAGGAWTPGSPEYFERDTSVVWLFNTITGTISAGKIQTNGYDGALGRVWVNDQLVNGQNVESIFSSPSAIQANPTTGIINLNSTTIIRVVNTADLATLLPENQNVARTVEVESFTQLAGGLVFNNPDKLVGVSELTLDLGGQVNVGAISIDDIVATPIANNNEFGTLTINSLLADAPGHYLLPENWQAGVNPLPTGPNVLGNISSGPTRDELPRLTINATGVGLNTGTVTFTDNGGLTPLDPTDDDPTAVLKLTGDKNVNIQAVITTDTDITALTVDLTGYTGVLTAPGTSPALQMNNTQTLMFVNDGGAPEHPLRDPDGAGPLPDPDGSDGVVTLGNATNAGVAGNELSFINASGYDGDLNLGVIAQIDSTNDTADLNGNGDLNDLVGGVQETRAFTFTSGQGITTATLATANGLTPTLNAGSEWQFDYTGAFAGSFLKLTPTVTLTAGSTLRLINVPLVIEGAVSLSQLVDNPLTLTYTEGLFITGGSIEVSTGATLTLTYGQVKALDLGGTNIVGAGTLKIVGDASEPASAFSLGANIKTVNVDISALTLIASPAAGFDLNAMVDMTNLAGATVAGVPGLAQTVIGSANADAITTISLGNDVITGGAGNDTLNGGAGNNTYNVDAGTDTIVGLKTGDVLVVSAGATANAALGVASFTAGTFVATAATANNGTAVLTDADVDLDSTIDMTLATGANGFKLTGGTSNTAGFDVLVGSSKADILNGGNTDQAAGSNDTLTGGLGADVFEFNVGTSTPVALVDSTTTPNVDRELITATAAATASGNLSIAYTLNGVAAASPLVVSVVNGDTVNTVAANIAAGFAGLSGFSGLSITDTASVAGPNGSGLDINSVAPAATGVTTTLANGTDVAQVDRVNVGTAVLGNVTAGEKYTIGITLAGTATLISATYTALAGDDEQDVAIGLSGLINGATATVTTTASASGSGVWGVNITDATPEDGGFTIVTSSKGGFNGSGASNIGATAIGTADLITDFVSNSDKIDLNLVAGTASNYAEAAEVADYATALAAAGTALNGVVQYYLTSIPDNTATAAVNDATGLLFFDANSDGAVDGVVVMTGISSANFAFTDIIA</sequence>
<organism evidence="2 3">
    <name type="scientific">Candidatus Accumulibacter aalborgensis</name>
    <dbReference type="NCBI Taxonomy" id="1860102"/>
    <lineage>
        <taxon>Bacteria</taxon>
        <taxon>Pseudomonadati</taxon>
        <taxon>Pseudomonadota</taxon>
        <taxon>Betaproteobacteria</taxon>
        <taxon>Candidatus Accumulibacter</taxon>
    </lineage>
</organism>
<dbReference type="RefSeq" id="WP_186408221.1">
    <property type="nucleotide sequence ID" value="NZ_FLQX01000134.1"/>
</dbReference>
<feature type="region of interest" description="Disordered" evidence="1">
    <location>
        <begin position="177"/>
        <end position="199"/>
    </location>
</feature>
<protein>
    <submittedName>
        <fullName evidence="2">Uncharacterized protein</fullName>
    </submittedName>
</protein>
<dbReference type="Pfam" id="PF00353">
    <property type="entry name" value="HemolysinCabind"/>
    <property type="match status" value="3"/>
</dbReference>
<evidence type="ECO:0000313" key="3">
    <source>
        <dbReference type="Proteomes" id="UP000199169"/>
    </source>
</evidence>
<dbReference type="Proteomes" id="UP000199169">
    <property type="component" value="Unassembled WGS sequence"/>
</dbReference>
<dbReference type="InterPro" id="IPR001343">
    <property type="entry name" value="Hemolysn_Ca-bd"/>
</dbReference>
<dbReference type="SUPFAM" id="SSF51120">
    <property type="entry name" value="beta-Roll"/>
    <property type="match status" value="1"/>
</dbReference>
<gene>
    <name evidence="2" type="ORF">ACCAA_560056</name>
</gene>
<keyword evidence="3" id="KW-1185">Reference proteome</keyword>